<evidence type="ECO:0000313" key="1">
    <source>
        <dbReference type="EMBL" id="QHI95588.1"/>
    </source>
</evidence>
<dbReference type="AlphaFoldDB" id="A0A6P1NDL1"/>
<sequence>MSNLLKEILVSELTTSVAEPVALFAEALANELPKLPMGVLFYGSLLRDSDPTGILDFYIITESSADFSGSSLNQYANKILPPNVRYAETTHQGKIYRAKIATLSYEQFLARSSFSTTDTTIWARFCQPVRLLWVRDTHSADKILEAIERCIITASCWAALLGPERAPAEIYWHTLFAHTYKAELRVEKKGRSHNILQGQEARFAECLLAAWKQAHISVEFHSAELQPYITKRNRLKAKKSWNRIERLGRPLNVMRLIKAAFTFENGLSYILWKIERHTGKKIIVSDFEKKHPIICLPLIIWRLRKLRSQT</sequence>
<keyword evidence="2" id="KW-1185">Reference proteome</keyword>
<name>A0A6P1NDL1_9PROT</name>
<proteinExistence type="predicted"/>
<organism evidence="1 2">
    <name type="scientific">Aristophania vespae</name>
    <dbReference type="NCBI Taxonomy" id="2697033"/>
    <lineage>
        <taxon>Bacteria</taxon>
        <taxon>Pseudomonadati</taxon>
        <taxon>Pseudomonadota</taxon>
        <taxon>Alphaproteobacteria</taxon>
        <taxon>Acetobacterales</taxon>
        <taxon>Acetobacteraceae</taxon>
        <taxon>Aristophania</taxon>
    </lineage>
</organism>
<protein>
    <submittedName>
        <fullName evidence="1">Uncharacterized protein</fullName>
    </submittedName>
</protein>
<evidence type="ECO:0000313" key="2">
    <source>
        <dbReference type="Proteomes" id="UP000463975"/>
    </source>
</evidence>
<dbReference type="RefSeq" id="WP_160618664.1">
    <property type="nucleotide sequence ID" value="NZ_CP047652.1"/>
</dbReference>
<dbReference type="EMBL" id="CP047652">
    <property type="protein sequence ID" value="QHI95588.1"/>
    <property type="molecule type" value="Genomic_DNA"/>
</dbReference>
<dbReference type="Proteomes" id="UP000463975">
    <property type="component" value="Chromosome"/>
</dbReference>
<reference evidence="1 2" key="1">
    <citation type="submission" date="2020-01" db="EMBL/GenBank/DDBJ databases">
        <title>Genome sequencing of strain KACC 21507.</title>
        <authorList>
            <person name="Heo J."/>
            <person name="Kim S.-J."/>
            <person name="Kim J.-S."/>
            <person name="Hong S.-B."/>
            <person name="Kwon S.-W."/>
        </authorList>
    </citation>
    <scope>NUCLEOTIDE SEQUENCE [LARGE SCALE GENOMIC DNA]</scope>
    <source>
        <strain evidence="1 2">KACC 21507</strain>
    </source>
</reference>
<accession>A0A6P1NDL1</accession>
<gene>
    <name evidence="1" type="ORF">GT348_04295</name>
</gene>
<dbReference type="KEGG" id="bomb:GT348_04295"/>